<organism evidence="2 3">
    <name type="scientific">Jaminaea rosea</name>
    <dbReference type="NCBI Taxonomy" id="1569628"/>
    <lineage>
        <taxon>Eukaryota</taxon>
        <taxon>Fungi</taxon>
        <taxon>Dikarya</taxon>
        <taxon>Basidiomycota</taxon>
        <taxon>Ustilaginomycotina</taxon>
        <taxon>Exobasidiomycetes</taxon>
        <taxon>Microstromatales</taxon>
        <taxon>Microstromatales incertae sedis</taxon>
        <taxon>Jaminaea</taxon>
    </lineage>
</organism>
<proteinExistence type="predicted"/>
<evidence type="ECO:0000256" key="1">
    <source>
        <dbReference type="SAM" id="MobiDB-lite"/>
    </source>
</evidence>
<evidence type="ECO:0000313" key="3">
    <source>
        <dbReference type="Proteomes" id="UP000245884"/>
    </source>
</evidence>
<dbReference type="RefSeq" id="XP_025361872.1">
    <property type="nucleotide sequence ID" value="XM_025503860.1"/>
</dbReference>
<dbReference type="GeneID" id="37025683"/>
<reference evidence="2 3" key="1">
    <citation type="journal article" date="2018" name="Mol. Biol. Evol.">
        <title>Broad Genomic Sampling Reveals a Smut Pathogenic Ancestry of the Fungal Clade Ustilaginomycotina.</title>
        <authorList>
            <person name="Kijpornyongpan T."/>
            <person name="Mondo S.J."/>
            <person name="Barry K."/>
            <person name="Sandor L."/>
            <person name="Lee J."/>
            <person name="Lipzen A."/>
            <person name="Pangilinan J."/>
            <person name="LaButti K."/>
            <person name="Hainaut M."/>
            <person name="Henrissat B."/>
            <person name="Grigoriev I.V."/>
            <person name="Spatafora J.W."/>
            <person name="Aime M.C."/>
        </authorList>
    </citation>
    <scope>NUCLEOTIDE SEQUENCE [LARGE SCALE GENOMIC DNA]</scope>
    <source>
        <strain evidence="2 3">MCA 5214</strain>
    </source>
</reference>
<keyword evidence="3" id="KW-1185">Reference proteome</keyword>
<protein>
    <submittedName>
        <fullName evidence="2">Uncharacterized protein</fullName>
    </submittedName>
</protein>
<dbReference type="Proteomes" id="UP000245884">
    <property type="component" value="Unassembled WGS sequence"/>
</dbReference>
<feature type="region of interest" description="Disordered" evidence="1">
    <location>
        <begin position="326"/>
        <end position="355"/>
    </location>
</feature>
<accession>A0A316UPQ9</accession>
<feature type="compositionally biased region" description="Pro residues" evidence="1">
    <location>
        <begin position="346"/>
        <end position="355"/>
    </location>
</feature>
<dbReference type="EMBL" id="KZ819669">
    <property type="protein sequence ID" value="PWN27260.1"/>
    <property type="molecule type" value="Genomic_DNA"/>
</dbReference>
<gene>
    <name evidence="2" type="ORF">BDZ90DRAFT_189350</name>
</gene>
<evidence type="ECO:0000313" key="2">
    <source>
        <dbReference type="EMBL" id="PWN27260.1"/>
    </source>
</evidence>
<name>A0A316UPQ9_9BASI</name>
<dbReference type="AlphaFoldDB" id="A0A316UPQ9"/>
<sequence>MVSPVSASCSCCCCYCCCYAVRGLVRGTYVSSCAPLLALAQRLPLLSSSPSSSHRISPPPLLHHTNANLTMLALPTPSLASLLALLAFVVTMLDAFMTTDIQALCARETVHCECVCVRARVPIRAKSRRADLKPLAHLTIRRTVRPPSPAPRYITLLSLTPHAARAQHASKGKAHPTYGDGGDQYAGRVSWIVRCVVRVVVCRRNEGLTCSRLILYRSLEGTSPQDMVSRRRSVAQRLSSRRCAAQLCSSSPDSAALLPGTAVIAAFPDNSAGTVRFLCAGDQVSPCPLPVSRPARCRSALRSSIPLILTIGPPYAERFAPHPARCSPLTSPLAHPSNWKNGASPSPTPPGEARA</sequence>